<keyword evidence="1" id="KW-0677">Repeat</keyword>
<dbReference type="PANTHER" id="PTHR15377:SF3">
    <property type="entry name" value="WW DOMAIN-CONTAINING PROTEIN"/>
    <property type="match status" value="1"/>
</dbReference>
<dbReference type="GO" id="GO:0003712">
    <property type="term" value="F:transcription coregulator activity"/>
    <property type="evidence" value="ECO:0007669"/>
    <property type="project" value="TreeGrafter"/>
</dbReference>
<dbReference type="PANTHER" id="PTHR15377">
    <property type="entry name" value="TRANSCRIPTION ELONGATION REGULATOR 1"/>
    <property type="match status" value="1"/>
</dbReference>
<reference evidence="4 5" key="1">
    <citation type="journal article" date="2015" name="Nat. Commun.">
        <title>Outbred genome sequencing and CRISPR/Cas9 gene editing in butterflies.</title>
        <authorList>
            <person name="Li X."/>
            <person name="Fan D."/>
            <person name="Zhang W."/>
            <person name="Liu G."/>
            <person name="Zhang L."/>
            <person name="Zhao L."/>
            <person name="Fang X."/>
            <person name="Chen L."/>
            <person name="Dong Y."/>
            <person name="Chen Y."/>
            <person name="Ding Y."/>
            <person name="Zhao R."/>
            <person name="Feng M."/>
            <person name="Zhu Y."/>
            <person name="Feng Y."/>
            <person name="Jiang X."/>
            <person name="Zhu D."/>
            <person name="Xiang H."/>
            <person name="Feng X."/>
            <person name="Li S."/>
            <person name="Wang J."/>
            <person name="Zhang G."/>
            <person name="Kronforst M.R."/>
            <person name="Wang W."/>
        </authorList>
    </citation>
    <scope>NUCLEOTIDE SEQUENCE [LARGE SCALE GENOMIC DNA]</scope>
    <source>
        <strain evidence="4">Ya'a_city_454_Px</strain>
        <tissue evidence="4">Whole body</tissue>
    </source>
</reference>
<keyword evidence="5" id="KW-1185">Reference proteome</keyword>
<protein>
    <submittedName>
        <fullName evidence="4">Transcription elongation regulator 1</fullName>
    </submittedName>
</protein>
<dbReference type="InterPro" id="IPR036517">
    <property type="entry name" value="FF_domain_sf"/>
</dbReference>
<dbReference type="InterPro" id="IPR002713">
    <property type="entry name" value="FF_domain"/>
</dbReference>
<gene>
    <name evidence="4" type="ORF">RR46_00483</name>
</gene>
<dbReference type="Pfam" id="PF01846">
    <property type="entry name" value="FF"/>
    <property type="match status" value="1"/>
</dbReference>
<feature type="compositionally biased region" description="Basic and acidic residues" evidence="2">
    <location>
        <begin position="1"/>
        <end position="10"/>
    </location>
</feature>
<feature type="domain" description="FF" evidence="3">
    <location>
        <begin position="82"/>
        <end position="125"/>
    </location>
</feature>
<evidence type="ECO:0000259" key="3">
    <source>
        <dbReference type="Pfam" id="PF01846"/>
    </source>
</evidence>
<accession>A0A0N1IN39</accession>
<name>A0A0N1IN39_PAPXU</name>
<evidence type="ECO:0000313" key="5">
    <source>
        <dbReference type="Proteomes" id="UP000053268"/>
    </source>
</evidence>
<proteinExistence type="predicted"/>
<dbReference type="Gene3D" id="1.10.10.440">
    <property type="entry name" value="FF domain"/>
    <property type="match status" value="1"/>
</dbReference>
<dbReference type="SUPFAM" id="SSF81698">
    <property type="entry name" value="FF domain"/>
    <property type="match status" value="1"/>
</dbReference>
<feature type="region of interest" description="Disordered" evidence="2">
    <location>
        <begin position="1"/>
        <end position="76"/>
    </location>
</feature>
<dbReference type="GO" id="GO:0005634">
    <property type="term" value="C:nucleus"/>
    <property type="evidence" value="ECO:0007669"/>
    <property type="project" value="TreeGrafter"/>
</dbReference>
<feature type="compositionally biased region" description="Basic and acidic residues" evidence="2">
    <location>
        <begin position="39"/>
        <end position="61"/>
    </location>
</feature>
<organism evidence="4 5">
    <name type="scientific">Papilio xuthus</name>
    <name type="common">Asian swallowtail butterfly</name>
    <dbReference type="NCBI Taxonomy" id="66420"/>
    <lineage>
        <taxon>Eukaryota</taxon>
        <taxon>Metazoa</taxon>
        <taxon>Ecdysozoa</taxon>
        <taxon>Arthropoda</taxon>
        <taxon>Hexapoda</taxon>
        <taxon>Insecta</taxon>
        <taxon>Pterygota</taxon>
        <taxon>Neoptera</taxon>
        <taxon>Endopterygota</taxon>
        <taxon>Lepidoptera</taxon>
        <taxon>Glossata</taxon>
        <taxon>Ditrysia</taxon>
        <taxon>Papilionoidea</taxon>
        <taxon>Papilionidae</taxon>
        <taxon>Papilioninae</taxon>
        <taxon>Papilio</taxon>
    </lineage>
</organism>
<dbReference type="AlphaFoldDB" id="A0A0N1IN39"/>
<dbReference type="EMBL" id="KQ458811">
    <property type="protein sequence ID" value="KPJ04934.1"/>
    <property type="molecule type" value="Genomic_DNA"/>
</dbReference>
<evidence type="ECO:0000313" key="4">
    <source>
        <dbReference type="EMBL" id="KPJ04934.1"/>
    </source>
</evidence>
<feature type="compositionally biased region" description="Acidic residues" evidence="2">
    <location>
        <begin position="11"/>
        <end position="35"/>
    </location>
</feature>
<feature type="non-terminal residue" evidence="4">
    <location>
        <position position="1"/>
    </location>
</feature>
<dbReference type="FunFam" id="1.10.10.440:FF:000005">
    <property type="entry name" value="Transcription elongation regulator 1 (CA150)"/>
    <property type="match status" value="1"/>
</dbReference>
<dbReference type="GO" id="GO:0070063">
    <property type="term" value="F:RNA polymerase binding"/>
    <property type="evidence" value="ECO:0007669"/>
    <property type="project" value="InterPro"/>
</dbReference>
<evidence type="ECO:0000256" key="2">
    <source>
        <dbReference type="SAM" id="MobiDB-lite"/>
    </source>
</evidence>
<evidence type="ECO:0000256" key="1">
    <source>
        <dbReference type="ARBA" id="ARBA00022737"/>
    </source>
</evidence>
<dbReference type="Proteomes" id="UP000053268">
    <property type="component" value="Unassembled WGS sequence"/>
</dbReference>
<sequence length="143" mass="16651">EEGDTSRTEVEEAAGDGEVEGEVEAEGETEVEESSEAAAARERDRQMRAQASIKEREKEVQRALATSLRDRDKEREYHKRDEAVQHFNALLADLVRNPDLTWREAKKQLKKDHRYKLAELLSKEDKPILRRTILHSYIPRVKR</sequence>
<dbReference type="STRING" id="66420.A0A0N1IN39"/>
<dbReference type="InterPro" id="IPR045148">
    <property type="entry name" value="TCRG1-like"/>
</dbReference>